<dbReference type="Pfam" id="PF13561">
    <property type="entry name" value="adh_short_C2"/>
    <property type="match status" value="1"/>
</dbReference>
<comment type="similarity">
    <text evidence="1">Belongs to the short-chain dehydrogenases/reductases (SDR) family.</text>
</comment>
<sequence length="250" mass="26328">MQRFKNKSVIVTGGGSGIGRATAIAFAREGADVLVADIREDRALETAEFIKKTSDKVQAYKVDVSDATQVEGMFDNAVSHFGKVDVFFSNAAVIDKGASCNEITDQLWHKIINVNLSGCFYGARAALPHLSRTKGNIVMTASVASLGGMAGGAAYTASKYGVAGLVNQLACEAAAAGIRVNAVAPGGVRTNIFDEMENVSQMEEMVKAVTPLGRFAEPEEIAEPVLFLASDAASFITGTVLRVDGGWRSK</sequence>
<accession>A0A840HT92</accession>
<dbReference type="PANTHER" id="PTHR42760:SF133">
    <property type="entry name" value="3-OXOACYL-[ACYL-CARRIER-PROTEIN] REDUCTASE"/>
    <property type="match status" value="1"/>
</dbReference>
<dbReference type="GO" id="GO:0048038">
    <property type="term" value="F:quinone binding"/>
    <property type="evidence" value="ECO:0007669"/>
    <property type="project" value="TreeGrafter"/>
</dbReference>
<dbReference type="InterPro" id="IPR020904">
    <property type="entry name" value="Sc_DH/Rdtase_CS"/>
</dbReference>
<evidence type="ECO:0000256" key="2">
    <source>
        <dbReference type="ARBA" id="ARBA00023002"/>
    </source>
</evidence>
<keyword evidence="2" id="KW-0560">Oxidoreductase</keyword>
<dbReference type="PRINTS" id="PR00080">
    <property type="entry name" value="SDRFAMILY"/>
</dbReference>
<dbReference type="FunFam" id="3.40.50.720:FF:000084">
    <property type="entry name" value="Short-chain dehydrogenase reductase"/>
    <property type="match status" value="1"/>
</dbReference>
<dbReference type="InterPro" id="IPR036291">
    <property type="entry name" value="NAD(P)-bd_dom_sf"/>
</dbReference>
<dbReference type="Gene3D" id="3.40.50.720">
    <property type="entry name" value="NAD(P)-binding Rossmann-like Domain"/>
    <property type="match status" value="1"/>
</dbReference>
<organism evidence="3 4">
    <name type="scientific">Rhizorhapis suberifaciens</name>
    <name type="common">corky root of lettuce</name>
    <dbReference type="NCBI Taxonomy" id="13656"/>
    <lineage>
        <taxon>Bacteria</taxon>
        <taxon>Pseudomonadati</taxon>
        <taxon>Pseudomonadota</taxon>
        <taxon>Alphaproteobacteria</taxon>
        <taxon>Sphingomonadales</taxon>
        <taxon>Sphingomonadaceae</taxon>
        <taxon>Rhizorhapis</taxon>
    </lineage>
</organism>
<dbReference type="CDD" id="cd05233">
    <property type="entry name" value="SDR_c"/>
    <property type="match status" value="1"/>
</dbReference>
<dbReference type="EMBL" id="JACHOV010000004">
    <property type="protein sequence ID" value="MBB4641143.1"/>
    <property type="molecule type" value="Genomic_DNA"/>
</dbReference>
<dbReference type="GO" id="GO:0016616">
    <property type="term" value="F:oxidoreductase activity, acting on the CH-OH group of donors, NAD or NADP as acceptor"/>
    <property type="evidence" value="ECO:0007669"/>
    <property type="project" value="TreeGrafter"/>
</dbReference>
<dbReference type="NCBIfam" id="NF009466">
    <property type="entry name" value="PRK12826.1-2"/>
    <property type="match status" value="1"/>
</dbReference>
<protein>
    <submittedName>
        <fullName evidence="3">NAD(P)-dependent dehydrogenase (Short-subunit alcohol dehydrogenase family)</fullName>
    </submittedName>
</protein>
<gene>
    <name evidence="3" type="ORF">HNQ99_001447</name>
</gene>
<evidence type="ECO:0000256" key="1">
    <source>
        <dbReference type="ARBA" id="ARBA00006484"/>
    </source>
</evidence>
<evidence type="ECO:0000313" key="3">
    <source>
        <dbReference type="EMBL" id="MBB4641143.1"/>
    </source>
</evidence>
<name>A0A840HT92_9SPHN</name>
<dbReference type="PROSITE" id="PS00061">
    <property type="entry name" value="ADH_SHORT"/>
    <property type="match status" value="1"/>
</dbReference>
<dbReference type="GO" id="GO:0006633">
    <property type="term" value="P:fatty acid biosynthetic process"/>
    <property type="evidence" value="ECO:0007669"/>
    <property type="project" value="TreeGrafter"/>
</dbReference>
<keyword evidence="4" id="KW-1185">Reference proteome</keyword>
<dbReference type="RefSeq" id="WP_184474945.1">
    <property type="nucleotide sequence ID" value="NZ_JACHOV010000004.1"/>
</dbReference>
<dbReference type="PRINTS" id="PR00081">
    <property type="entry name" value="GDHRDH"/>
</dbReference>
<dbReference type="NCBIfam" id="NF005559">
    <property type="entry name" value="PRK07231.1"/>
    <property type="match status" value="1"/>
</dbReference>
<reference evidence="3 4" key="1">
    <citation type="submission" date="2020-08" db="EMBL/GenBank/DDBJ databases">
        <title>Genomic Encyclopedia of Type Strains, Phase IV (KMG-IV): sequencing the most valuable type-strain genomes for metagenomic binning, comparative biology and taxonomic classification.</title>
        <authorList>
            <person name="Goeker M."/>
        </authorList>
    </citation>
    <scope>NUCLEOTIDE SEQUENCE [LARGE SCALE GENOMIC DNA]</scope>
    <source>
        <strain evidence="3 4">DSM 7465</strain>
    </source>
</reference>
<dbReference type="Proteomes" id="UP000575068">
    <property type="component" value="Unassembled WGS sequence"/>
</dbReference>
<dbReference type="SUPFAM" id="SSF51735">
    <property type="entry name" value="NAD(P)-binding Rossmann-fold domains"/>
    <property type="match status" value="1"/>
</dbReference>
<proteinExistence type="inferred from homology"/>
<comment type="caution">
    <text evidence="3">The sequence shown here is derived from an EMBL/GenBank/DDBJ whole genome shotgun (WGS) entry which is preliminary data.</text>
</comment>
<dbReference type="AlphaFoldDB" id="A0A840HT92"/>
<dbReference type="InterPro" id="IPR002347">
    <property type="entry name" value="SDR_fam"/>
</dbReference>
<evidence type="ECO:0000313" key="4">
    <source>
        <dbReference type="Proteomes" id="UP000575068"/>
    </source>
</evidence>
<dbReference type="PANTHER" id="PTHR42760">
    <property type="entry name" value="SHORT-CHAIN DEHYDROGENASES/REDUCTASES FAMILY MEMBER"/>
    <property type="match status" value="1"/>
</dbReference>